<proteinExistence type="inferred from homology"/>
<dbReference type="Pfam" id="PF00528">
    <property type="entry name" value="BPD_transp_1"/>
    <property type="match status" value="1"/>
</dbReference>
<protein>
    <submittedName>
        <fullName evidence="10">Amino acid ABC transporter membrane protein (PAAT family)</fullName>
    </submittedName>
</protein>
<keyword evidence="7 8" id="KW-0472">Membrane</keyword>
<dbReference type="AlphaFoldDB" id="A0A4V6NQI2"/>
<keyword evidence="3" id="KW-1003">Cell membrane</keyword>
<organism evidence="10 11">
    <name type="scientific">Scopulibacillus darangshiensis</name>
    <dbReference type="NCBI Taxonomy" id="442528"/>
    <lineage>
        <taxon>Bacteria</taxon>
        <taxon>Bacillati</taxon>
        <taxon>Bacillota</taxon>
        <taxon>Bacilli</taxon>
        <taxon>Bacillales</taxon>
        <taxon>Sporolactobacillaceae</taxon>
        <taxon>Scopulibacillus</taxon>
    </lineage>
</organism>
<accession>A0A4V6NQI2</accession>
<evidence type="ECO:0000256" key="1">
    <source>
        <dbReference type="ARBA" id="ARBA00004651"/>
    </source>
</evidence>
<evidence type="ECO:0000256" key="8">
    <source>
        <dbReference type="RuleBase" id="RU363032"/>
    </source>
</evidence>
<sequence>MNLNLDFDYLIHVIPHLLPFIPLTLILAFVSMIFAVIGGLILALIKRSDIPVIKQLATVYISFFRAIPTLVQLFLIYYGLPQIFPALSGMTAITAAIIGLSLKQSAYLAEIFRAALGSVDKGQVEACLSVGMTKIQAFRRITLPQATRNALPATGNIFILLIKETSLAFTLGVVELFAQGKILAAASLRFFETYLALALIYWIMIIIYTFLQQALEKRLEKPYLS</sequence>
<comment type="subcellular location">
    <subcellularLocation>
        <location evidence="1 8">Cell membrane</location>
        <topology evidence="1 8">Multi-pass membrane protein</topology>
    </subcellularLocation>
</comment>
<dbReference type="EMBL" id="SLXK01000029">
    <property type="protein sequence ID" value="TCP23766.1"/>
    <property type="molecule type" value="Genomic_DNA"/>
</dbReference>
<dbReference type="OrthoDB" id="9805999at2"/>
<gene>
    <name evidence="10" type="ORF">EV207_12944</name>
</gene>
<dbReference type="GO" id="GO:0043190">
    <property type="term" value="C:ATP-binding cassette (ABC) transporter complex"/>
    <property type="evidence" value="ECO:0007669"/>
    <property type="project" value="InterPro"/>
</dbReference>
<keyword evidence="5" id="KW-0029">Amino-acid transport</keyword>
<dbReference type="CDD" id="cd06261">
    <property type="entry name" value="TM_PBP2"/>
    <property type="match status" value="1"/>
</dbReference>
<feature type="domain" description="ABC transmembrane type-1" evidence="9">
    <location>
        <begin position="21"/>
        <end position="212"/>
    </location>
</feature>
<name>A0A4V6NQI2_9BACL</name>
<evidence type="ECO:0000256" key="5">
    <source>
        <dbReference type="ARBA" id="ARBA00022970"/>
    </source>
</evidence>
<dbReference type="InterPro" id="IPR035906">
    <property type="entry name" value="MetI-like_sf"/>
</dbReference>
<dbReference type="Gene3D" id="1.10.3720.10">
    <property type="entry name" value="MetI-like"/>
    <property type="match status" value="1"/>
</dbReference>
<evidence type="ECO:0000256" key="6">
    <source>
        <dbReference type="ARBA" id="ARBA00022989"/>
    </source>
</evidence>
<dbReference type="PROSITE" id="PS50928">
    <property type="entry name" value="ABC_TM1"/>
    <property type="match status" value="1"/>
</dbReference>
<feature type="transmembrane region" description="Helical" evidence="8">
    <location>
        <begin position="194"/>
        <end position="211"/>
    </location>
</feature>
<dbReference type="PANTHER" id="PTHR30614">
    <property type="entry name" value="MEMBRANE COMPONENT OF AMINO ACID ABC TRANSPORTER"/>
    <property type="match status" value="1"/>
</dbReference>
<evidence type="ECO:0000256" key="7">
    <source>
        <dbReference type="ARBA" id="ARBA00023136"/>
    </source>
</evidence>
<evidence type="ECO:0000313" key="11">
    <source>
        <dbReference type="Proteomes" id="UP000295416"/>
    </source>
</evidence>
<dbReference type="NCBIfam" id="TIGR01726">
    <property type="entry name" value="HEQRo_perm_3TM"/>
    <property type="match status" value="1"/>
</dbReference>
<dbReference type="Proteomes" id="UP000295416">
    <property type="component" value="Unassembled WGS sequence"/>
</dbReference>
<reference evidence="10 11" key="1">
    <citation type="submission" date="2019-03" db="EMBL/GenBank/DDBJ databases">
        <title>Genomic Encyclopedia of Type Strains, Phase IV (KMG-IV): sequencing the most valuable type-strain genomes for metagenomic binning, comparative biology and taxonomic classification.</title>
        <authorList>
            <person name="Goeker M."/>
        </authorList>
    </citation>
    <scope>NUCLEOTIDE SEQUENCE [LARGE SCALE GENOMIC DNA]</scope>
    <source>
        <strain evidence="10 11">DSM 19377</strain>
    </source>
</reference>
<dbReference type="InterPro" id="IPR043429">
    <property type="entry name" value="ArtM/GltK/GlnP/TcyL/YhdX-like"/>
</dbReference>
<comment type="caution">
    <text evidence="10">The sequence shown here is derived from an EMBL/GenBank/DDBJ whole genome shotgun (WGS) entry which is preliminary data.</text>
</comment>
<feature type="transmembrane region" description="Helical" evidence="8">
    <location>
        <begin position="83"/>
        <end position="102"/>
    </location>
</feature>
<dbReference type="InterPro" id="IPR010065">
    <property type="entry name" value="AA_ABC_transptr_permease_3TM"/>
</dbReference>
<dbReference type="RefSeq" id="WP_132747274.1">
    <property type="nucleotide sequence ID" value="NZ_SLXK01000029.1"/>
</dbReference>
<evidence type="ECO:0000256" key="4">
    <source>
        <dbReference type="ARBA" id="ARBA00022692"/>
    </source>
</evidence>
<dbReference type="InterPro" id="IPR000515">
    <property type="entry name" value="MetI-like"/>
</dbReference>
<keyword evidence="2 8" id="KW-0813">Transport</keyword>
<feature type="transmembrane region" description="Helical" evidence="8">
    <location>
        <begin position="167"/>
        <end position="188"/>
    </location>
</feature>
<dbReference type="FunFam" id="1.10.3720.10:FF:000006">
    <property type="entry name" value="Glutamate/aspartate ABC transporter, permease protein GltK"/>
    <property type="match status" value="1"/>
</dbReference>
<evidence type="ECO:0000259" key="9">
    <source>
        <dbReference type="PROSITE" id="PS50928"/>
    </source>
</evidence>
<keyword evidence="4 8" id="KW-0812">Transmembrane</keyword>
<dbReference type="GO" id="GO:0015184">
    <property type="term" value="F:L-cystine transmembrane transporter activity"/>
    <property type="evidence" value="ECO:0007669"/>
    <property type="project" value="TreeGrafter"/>
</dbReference>
<evidence type="ECO:0000256" key="2">
    <source>
        <dbReference type="ARBA" id="ARBA00022448"/>
    </source>
</evidence>
<comment type="similarity">
    <text evidence="8">Belongs to the binding-protein-dependent transport system permease family.</text>
</comment>
<evidence type="ECO:0000313" key="10">
    <source>
        <dbReference type="EMBL" id="TCP23766.1"/>
    </source>
</evidence>
<evidence type="ECO:0000256" key="3">
    <source>
        <dbReference type="ARBA" id="ARBA00022475"/>
    </source>
</evidence>
<feature type="transmembrane region" description="Helical" evidence="8">
    <location>
        <begin position="20"/>
        <end position="45"/>
    </location>
</feature>
<dbReference type="SUPFAM" id="SSF161098">
    <property type="entry name" value="MetI-like"/>
    <property type="match status" value="1"/>
</dbReference>
<keyword evidence="6 8" id="KW-1133">Transmembrane helix</keyword>
<keyword evidence="11" id="KW-1185">Reference proteome</keyword>
<dbReference type="PANTHER" id="PTHR30614:SF0">
    <property type="entry name" value="L-CYSTINE TRANSPORT SYSTEM PERMEASE PROTEIN TCYL"/>
    <property type="match status" value="1"/>
</dbReference>
<feature type="transmembrane region" description="Helical" evidence="8">
    <location>
        <begin position="57"/>
        <end position="77"/>
    </location>
</feature>